<dbReference type="EMBL" id="JAATLM010000003">
    <property type="protein sequence ID" value="NIZ70205.1"/>
    <property type="molecule type" value="Genomic_DNA"/>
</dbReference>
<sequence>MDEKKELTIAITGKKTAKDIALQRGEFSLEKWRLNNEIHVMILASLNNIFTRHRQQRFWSAEDLEDVAKHLGVSYAGTEIYAWNIKLNTKQLKRLLMPAITTMQGNGIDGSNTTIDRIMRLVELACITNEQKVIDTNGRTFYPVIITKEGVDEYLITIRREVALWHANQKKEIVLDTFRLKQEGGFYQHLATPLEALLLGQDEKVNTTVAMRLYALILAHKEQLISQSPHEYLAIPKEELIVCLDNTRAIKKDGSKIKVSWKEIYHACETLIKVINQEYANLHQLKLEMHQKSEKGKKGLFFTSQKIE</sequence>
<comment type="caution">
    <text evidence="1">The sequence shown here is derived from an EMBL/GenBank/DDBJ whole genome shotgun (WGS) entry which is preliminary data.</text>
</comment>
<dbReference type="AlphaFoldDB" id="A0A968KVJ7"/>
<organism evidence="1 2">
    <name type="scientific">Entomospira culicis</name>
    <dbReference type="NCBI Taxonomy" id="2719989"/>
    <lineage>
        <taxon>Bacteria</taxon>
        <taxon>Pseudomonadati</taxon>
        <taxon>Spirochaetota</taxon>
        <taxon>Spirochaetia</taxon>
        <taxon>Spirochaetales</taxon>
        <taxon>Spirochaetaceae</taxon>
        <taxon>Entomospira</taxon>
    </lineage>
</organism>
<dbReference type="Proteomes" id="UP000778951">
    <property type="component" value="Unassembled WGS sequence"/>
</dbReference>
<keyword evidence="2" id="KW-1185">Reference proteome</keyword>
<reference evidence="1" key="1">
    <citation type="submission" date="2020-03" db="EMBL/GenBank/DDBJ databases">
        <title>Spirochaetal bacteria isolated from arthropods constitute a novel genus Entomospira genus novum within the order Spirochaetales.</title>
        <authorList>
            <person name="Grana-Miraglia L."/>
            <person name="Sikutova S."/>
            <person name="Fingerle V."/>
            <person name="Sing A."/>
            <person name="Castillo-Ramirez S."/>
            <person name="Margos G."/>
            <person name="Rudolf I."/>
        </authorList>
    </citation>
    <scope>NUCLEOTIDE SEQUENCE</scope>
    <source>
        <strain evidence="1">BR149</strain>
    </source>
</reference>
<evidence type="ECO:0000313" key="1">
    <source>
        <dbReference type="EMBL" id="NIZ70205.1"/>
    </source>
</evidence>
<accession>A0A968KVJ7</accession>
<evidence type="ECO:0000313" key="2">
    <source>
        <dbReference type="Proteomes" id="UP000778951"/>
    </source>
</evidence>
<proteinExistence type="predicted"/>
<protein>
    <submittedName>
        <fullName evidence="1">Uncharacterized protein</fullName>
    </submittedName>
</protein>
<dbReference type="RefSeq" id="WP_167696524.1">
    <property type="nucleotide sequence ID" value="NZ_CP118183.1"/>
</dbReference>
<gene>
    <name evidence="1" type="ORF">HCT48_08285</name>
</gene>
<name>A0A968KVJ7_9SPIO</name>